<dbReference type="CDD" id="cd12797">
    <property type="entry name" value="M23_peptidase"/>
    <property type="match status" value="1"/>
</dbReference>
<feature type="domain" description="Peptidoglycan hydrolase PcsB coiled-coil" evidence="5">
    <location>
        <begin position="98"/>
        <end position="169"/>
    </location>
</feature>
<feature type="chain" id="PRO_5038946190" evidence="3">
    <location>
        <begin position="26"/>
        <end position="376"/>
    </location>
</feature>
<dbReference type="PANTHER" id="PTHR21666:SF270">
    <property type="entry name" value="MUREIN HYDROLASE ACTIVATOR ENVC"/>
    <property type="match status" value="1"/>
</dbReference>
<dbReference type="InterPro" id="IPR016047">
    <property type="entry name" value="M23ase_b-sheet_dom"/>
</dbReference>
<dbReference type="Gene3D" id="6.10.250.3150">
    <property type="match status" value="1"/>
</dbReference>
<dbReference type="GO" id="GO:0004222">
    <property type="term" value="F:metalloendopeptidase activity"/>
    <property type="evidence" value="ECO:0007669"/>
    <property type="project" value="TreeGrafter"/>
</dbReference>
<dbReference type="STRING" id="1838280.A6M21_00920"/>
<feature type="signal peptide" evidence="3">
    <location>
        <begin position="1"/>
        <end position="25"/>
    </location>
</feature>
<evidence type="ECO:0000256" key="3">
    <source>
        <dbReference type="SAM" id="SignalP"/>
    </source>
</evidence>
<feature type="domain" description="M23ase beta-sheet core" evidence="4">
    <location>
        <begin position="278"/>
        <end position="372"/>
    </location>
</feature>
<keyword evidence="1 3" id="KW-0732">Signal</keyword>
<evidence type="ECO:0000256" key="1">
    <source>
        <dbReference type="ARBA" id="ARBA00022729"/>
    </source>
</evidence>
<dbReference type="InterPro" id="IPR057309">
    <property type="entry name" value="PcsB_CC"/>
</dbReference>
<dbReference type="Proteomes" id="UP000078532">
    <property type="component" value="Unassembled WGS sequence"/>
</dbReference>
<keyword evidence="2" id="KW-0175">Coiled coil</keyword>
<feature type="coiled-coil region" evidence="2">
    <location>
        <begin position="157"/>
        <end position="240"/>
    </location>
</feature>
<name>A0A1B7LBU6_9FIRM</name>
<evidence type="ECO:0000256" key="2">
    <source>
        <dbReference type="SAM" id="Coils"/>
    </source>
</evidence>
<gene>
    <name evidence="6" type="ORF">A6M21_00920</name>
</gene>
<keyword evidence="7" id="KW-1185">Reference proteome</keyword>
<dbReference type="Pfam" id="PF24568">
    <property type="entry name" value="CC_PcsB"/>
    <property type="match status" value="1"/>
</dbReference>
<comment type="caution">
    <text evidence="6">The sequence shown here is derived from an EMBL/GenBank/DDBJ whole genome shotgun (WGS) entry which is preliminary data.</text>
</comment>
<accession>A0A1B7LBU6</accession>
<dbReference type="PANTHER" id="PTHR21666">
    <property type="entry name" value="PEPTIDASE-RELATED"/>
    <property type="match status" value="1"/>
</dbReference>
<dbReference type="AlphaFoldDB" id="A0A1B7LBU6"/>
<dbReference type="InterPro" id="IPR011055">
    <property type="entry name" value="Dup_hybrid_motif"/>
</dbReference>
<dbReference type="EMBL" id="LYVF01000184">
    <property type="protein sequence ID" value="OAT80207.1"/>
    <property type="molecule type" value="Genomic_DNA"/>
</dbReference>
<feature type="coiled-coil region" evidence="2">
    <location>
        <begin position="27"/>
        <end position="110"/>
    </location>
</feature>
<evidence type="ECO:0000313" key="7">
    <source>
        <dbReference type="Proteomes" id="UP000078532"/>
    </source>
</evidence>
<organism evidence="6 7">
    <name type="scientific">Desulfotomaculum copahuensis</name>
    <dbReference type="NCBI Taxonomy" id="1838280"/>
    <lineage>
        <taxon>Bacteria</taxon>
        <taxon>Bacillati</taxon>
        <taxon>Bacillota</taxon>
        <taxon>Clostridia</taxon>
        <taxon>Eubacteriales</taxon>
        <taxon>Desulfotomaculaceae</taxon>
        <taxon>Desulfotomaculum</taxon>
    </lineage>
</organism>
<dbReference type="FunFam" id="2.70.70.10:FF:000006">
    <property type="entry name" value="M23 family peptidase"/>
    <property type="match status" value="1"/>
</dbReference>
<sequence>MRMPGKKLVALLLTLLLSGAGTGVARGAGLQDQLDQTRQELQQQQQQVNQSQREVKGYADQVAQSEQSLTATQNKLHDLNQNLKSAQVDINRTRAALQQAEARLAASTQMMDQRLRDVYQSGQVSYLEVLLEARSFGDFINRYELLKRVVARDVHIVSDFTARRQEVADQKARLEQRRNRIQSLIAQQEAVRQQLAQQQAQQKVLLASARQELSRHEDAADRLKAQEEEILRQIALEQARNNPSPARGGAFSWPLPGYTNISSPFGNREHPILGYTRLHNGIDIPAPTGTPIHAAQAGTVIYAGYMSGYGNVVMIDHGGGVTTLYAHQSAILVSRGQEVSRGQVIGRVGSTGLSTGPHLHFTVMVNGTAVNPLSYV</sequence>
<dbReference type="InterPro" id="IPR050570">
    <property type="entry name" value="Cell_wall_metabolism_enzyme"/>
</dbReference>
<dbReference type="Gene3D" id="2.70.70.10">
    <property type="entry name" value="Glucose Permease (Domain IIA)"/>
    <property type="match status" value="1"/>
</dbReference>
<dbReference type="Pfam" id="PF01551">
    <property type="entry name" value="Peptidase_M23"/>
    <property type="match status" value="1"/>
</dbReference>
<evidence type="ECO:0000259" key="5">
    <source>
        <dbReference type="Pfam" id="PF24568"/>
    </source>
</evidence>
<evidence type="ECO:0000259" key="4">
    <source>
        <dbReference type="Pfam" id="PF01551"/>
    </source>
</evidence>
<protein>
    <submittedName>
        <fullName evidence="6">Peptidase M23</fullName>
    </submittedName>
</protein>
<dbReference type="SUPFAM" id="SSF51261">
    <property type="entry name" value="Duplicated hybrid motif"/>
    <property type="match status" value="1"/>
</dbReference>
<reference evidence="6 7" key="1">
    <citation type="submission" date="2016-04" db="EMBL/GenBank/DDBJ databases">
        <authorList>
            <person name="Evans L.H."/>
            <person name="Alamgir A."/>
            <person name="Owens N."/>
            <person name="Weber N.D."/>
            <person name="Virtaneva K."/>
            <person name="Barbian K."/>
            <person name="Babar A."/>
            <person name="Rosenke K."/>
        </authorList>
    </citation>
    <scope>NUCLEOTIDE SEQUENCE [LARGE SCALE GENOMIC DNA]</scope>
    <source>
        <strain evidence="6 7">LMa1</strain>
    </source>
</reference>
<evidence type="ECO:0000313" key="6">
    <source>
        <dbReference type="EMBL" id="OAT80207.1"/>
    </source>
</evidence>
<proteinExistence type="predicted"/>